<dbReference type="HOGENOM" id="CLU_138530_0_0_6"/>
<reference evidence="1 2" key="1">
    <citation type="journal article" date="2012" name="J. Bacteriol.">
        <title>Genome sequence of an alkane-degrading bacterium, Alcanivorax pacificus type strain W11-5, isolated from deep sea sediment.</title>
        <authorList>
            <person name="Lai Q."/>
            <person name="Shao Z."/>
        </authorList>
    </citation>
    <scope>NUCLEOTIDE SEQUENCE [LARGE SCALE GENOMIC DNA]</scope>
    <source>
        <strain evidence="1 2">W11-5</strain>
    </source>
</reference>
<dbReference type="STRING" id="391936.S7S_14315"/>
<name>A0A0B4XR64_9GAMM</name>
<proteinExistence type="predicted"/>
<dbReference type="AlphaFoldDB" id="A0A0B4XR64"/>
<accession>A0A0B4XR64</accession>
<sequence>MNPMSEQAIFDEIARNDLHFSKAPDAFFHAWKRGVELVGPGLFGNGTQECLNLAVDKWDLCPNVAVIRKTIGAMSSGERVFLAAMVSFYNAKDGGALLKRVGVHGLADLGGLDLERRKIIATLILNYTGW</sequence>
<gene>
    <name evidence="1" type="ORF">S7S_14315</name>
</gene>
<dbReference type="OrthoDB" id="9009806at2"/>
<dbReference type="Proteomes" id="UP000006764">
    <property type="component" value="Chromosome"/>
</dbReference>
<protein>
    <submittedName>
        <fullName evidence="1">Uncharacterized protein</fullName>
    </submittedName>
</protein>
<organism evidence="1 2">
    <name type="scientific">Isoalcanivorax pacificus W11-5</name>
    <dbReference type="NCBI Taxonomy" id="391936"/>
    <lineage>
        <taxon>Bacteria</taxon>
        <taxon>Pseudomonadati</taxon>
        <taxon>Pseudomonadota</taxon>
        <taxon>Gammaproteobacteria</taxon>
        <taxon>Oceanospirillales</taxon>
        <taxon>Alcanivoracaceae</taxon>
        <taxon>Isoalcanivorax</taxon>
    </lineage>
</organism>
<evidence type="ECO:0000313" key="2">
    <source>
        <dbReference type="Proteomes" id="UP000006764"/>
    </source>
</evidence>
<evidence type="ECO:0000313" key="1">
    <source>
        <dbReference type="EMBL" id="AJD49275.1"/>
    </source>
</evidence>
<dbReference type="EMBL" id="CP004387">
    <property type="protein sequence ID" value="AJD49275.1"/>
    <property type="molecule type" value="Genomic_DNA"/>
</dbReference>
<keyword evidence="2" id="KW-1185">Reference proteome</keyword>
<dbReference type="KEGG" id="apac:S7S_14315"/>
<dbReference type="RefSeq" id="WP_008733907.1">
    <property type="nucleotide sequence ID" value="NZ_CP004387.1"/>
</dbReference>